<dbReference type="OrthoDB" id="1933483at2759"/>
<accession>C5KAZ6</accession>
<evidence type="ECO:0008006" key="4">
    <source>
        <dbReference type="Google" id="ProtNLM"/>
    </source>
</evidence>
<dbReference type="EMBL" id="GG671811">
    <property type="protein sequence ID" value="EER18322.1"/>
    <property type="molecule type" value="Genomic_DNA"/>
</dbReference>
<dbReference type="RefSeq" id="XP_002786526.1">
    <property type="nucleotide sequence ID" value="XM_002786480.1"/>
</dbReference>
<protein>
    <recommendedName>
        <fullName evidence="4">Gamma-glutamylcyclotransferase</fullName>
    </recommendedName>
</protein>
<keyword evidence="1" id="KW-0456">Lyase</keyword>
<organism evidence="3">
    <name type="scientific">Perkinsus marinus (strain ATCC 50983 / TXsc)</name>
    <dbReference type="NCBI Taxonomy" id="423536"/>
    <lineage>
        <taxon>Eukaryota</taxon>
        <taxon>Sar</taxon>
        <taxon>Alveolata</taxon>
        <taxon>Perkinsozoa</taxon>
        <taxon>Perkinsea</taxon>
        <taxon>Perkinsida</taxon>
        <taxon>Perkinsidae</taxon>
        <taxon>Perkinsus</taxon>
    </lineage>
</organism>
<dbReference type="InterPro" id="IPR006840">
    <property type="entry name" value="ChaC"/>
</dbReference>
<gene>
    <name evidence="2" type="ORF">Pmar_PMAR005230</name>
</gene>
<feature type="non-terminal residue" evidence="2">
    <location>
        <position position="58"/>
    </location>
</feature>
<dbReference type="GO" id="GO:0006751">
    <property type="term" value="P:glutathione catabolic process"/>
    <property type="evidence" value="ECO:0007669"/>
    <property type="project" value="InterPro"/>
</dbReference>
<dbReference type="AlphaFoldDB" id="C5KAZ6"/>
<dbReference type="GeneID" id="9049052"/>
<sequence>MDHSDINHVFAYASLMWDGPSITGVRRVVPATLHGYSRDMCVKSFLYRGTREQPGLCM</sequence>
<dbReference type="InParanoid" id="C5KAZ6"/>
<proteinExistence type="predicted"/>
<dbReference type="GO" id="GO:0061928">
    <property type="term" value="F:glutathione specific gamma-glutamylcyclotransferase activity"/>
    <property type="evidence" value="ECO:0007669"/>
    <property type="project" value="InterPro"/>
</dbReference>
<dbReference type="Proteomes" id="UP000007800">
    <property type="component" value="Unassembled WGS sequence"/>
</dbReference>
<dbReference type="Pfam" id="PF04752">
    <property type="entry name" value="ChaC"/>
    <property type="match status" value="1"/>
</dbReference>
<keyword evidence="3" id="KW-1185">Reference proteome</keyword>
<name>C5KAZ6_PERM5</name>
<evidence type="ECO:0000313" key="3">
    <source>
        <dbReference type="Proteomes" id="UP000007800"/>
    </source>
</evidence>
<evidence type="ECO:0000313" key="2">
    <source>
        <dbReference type="EMBL" id="EER18322.1"/>
    </source>
</evidence>
<evidence type="ECO:0000256" key="1">
    <source>
        <dbReference type="ARBA" id="ARBA00023239"/>
    </source>
</evidence>
<reference evidence="2 3" key="1">
    <citation type="submission" date="2008-07" db="EMBL/GenBank/DDBJ databases">
        <authorList>
            <person name="El-Sayed N."/>
            <person name="Caler E."/>
            <person name="Inman J."/>
            <person name="Amedeo P."/>
            <person name="Hass B."/>
            <person name="Wortman J."/>
        </authorList>
    </citation>
    <scope>NUCLEOTIDE SEQUENCE [LARGE SCALE GENOMIC DNA]</scope>
    <source>
        <strain evidence="3">ATCC 50983 / TXsc</strain>
    </source>
</reference>